<evidence type="ECO:0000256" key="1">
    <source>
        <dbReference type="SAM" id="Phobius"/>
    </source>
</evidence>
<keyword evidence="1" id="KW-0472">Membrane</keyword>
<dbReference type="InterPro" id="IPR022266">
    <property type="entry name" value="DtrJ-like"/>
</dbReference>
<feature type="transmembrane region" description="Helical" evidence="1">
    <location>
        <begin position="149"/>
        <end position="168"/>
    </location>
</feature>
<evidence type="ECO:0000313" key="2">
    <source>
        <dbReference type="EMBL" id="TLG91333.1"/>
    </source>
</evidence>
<feature type="transmembrane region" description="Helical" evidence="1">
    <location>
        <begin position="126"/>
        <end position="143"/>
    </location>
</feature>
<dbReference type="Proteomes" id="UP000304941">
    <property type="component" value="Unassembled WGS sequence"/>
</dbReference>
<comment type="caution">
    <text evidence="2">The sequence shown here is derived from an EMBL/GenBank/DDBJ whole genome shotgun (WGS) entry which is preliminary data.</text>
</comment>
<organism evidence="2 3">
    <name type="scientific">Pseudomonas edaphica</name>
    <dbReference type="NCBI Taxonomy" id="2006980"/>
    <lineage>
        <taxon>Bacteria</taxon>
        <taxon>Pseudomonadati</taxon>
        <taxon>Pseudomonadota</taxon>
        <taxon>Gammaproteobacteria</taxon>
        <taxon>Pseudomonadales</taxon>
        <taxon>Pseudomonadaceae</taxon>
        <taxon>Pseudomonas</taxon>
    </lineage>
</organism>
<reference evidence="2 3" key="1">
    <citation type="submission" date="2019-05" db="EMBL/GenBank/DDBJ databases">
        <title>Pseudomonas edaphica sp. nov., isolated from rhizospheric soil of Cistus ladanifer L. in Spain.</title>
        <authorList>
            <person name="Peix A."/>
        </authorList>
    </citation>
    <scope>NUCLEOTIDE SEQUENCE [LARGE SCALE GENOMIC DNA]</scope>
    <source>
        <strain evidence="2 3">RD25</strain>
    </source>
</reference>
<accession>A0ABY2U4R9</accession>
<proteinExistence type="predicted"/>
<evidence type="ECO:0000313" key="3">
    <source>
        <dbReference type="Proteomes" id="UP000304941"/>
    </source>
</evidence>
<feature type="transmembrane region" description="Helical" evidence="1">
    <location>
        <begin position="188"/>
        <end position="206"/>
    </location>
</feature>
<keyword evidence="1" id="KW-1133">Transmembrane helix</keyword>
<feature type="transmembrane region" description="Helical" evidence="1">
    <location>
        <begin position="212"/>
        <end position="234"/>
    </location>
</feature>
<keyword evidence="3" id="KW-1185">Reference proteome</keyword>
<sequence>MNPPDQRPAATPKSLLWRLAMMPFHALGVLLGSLLLSIVIECVSMTFFWPQQGWRHAQDMLTFEVNQLSERFTRSVVISNPGQAGARWVAFGYRHLLIDTGLIERKRVVRPQTRDIRYYLLRLSDYLNNYLIASVFTVLVFGVRLIVLYLSLPFGVIALLVGLIDGLVRRDLRRFGAGRESGFIYHRAKACLLPLAGLPWAAYLASPISISPLLLILPTTALLAIMTSITIANFKKHL</sequence>
<feature type="transmembrane region" description="Helical" evidence="1">
    <location>
        <begin position="24"/>
        <end position="49"/>
    </location>
</feature>
<dbReference type="NCBIfam" id="TIGR03747">
    <property type="entry name" value="conj_TIGR03747"/>
    <property type="match status" value="1"/>
</dbReference>
<dbReference type="EMBL" id="VBVZ01000172">
    <property type="protein sequence ID" value="TLG91333.1"/>
    <property type="molecule type" value="Genomic_DNA"/>
</dbReference>
<gene>
    <name evidence="2" type="ORF">FEM54_13610</name>
</gene>
<dbReference type="RefSeq" id="WP_138451387.1">
    <property type="nucleotide sequence ID" value="NZ_VBVZ01000172.1"/>
</dbReference>
<keyword evidence="1" id="KW-0812">Transmembrane</keyword>
<protein>
    <submittedName>
        <fullName evidence="2">TIGR03747 family integrating conjugative element membrane protein</fullName>
    </submittedName>
</protein>
<dbReference type="Pfam" id="PF14348">
    <property type="entry name" value="DtrJ-like"/>
    <property type="match status" value="1"/>
</dbReference>
<name>A0ABY2U4R9_9PSED</name>